<evidence type="ECO:0000256" key="1">
    <source>
        <dbReference type="SAM" id="MobiDB-lite"/>
    </source>
</evidence>
<feature type="region of interest" description="Disordered" evidence="1">
    <location>
        <begin position="32"/>
        <end position="57"/>
    </location>
</feature>
<reference evidence="3 4" key="1">
    <citation type="submission" date="2021-03" db="EMBL/GenBank/DDBJ databases">
        <title>Sequencing the genomes of 1000 actinobacteria strains.</title>
        <authorList>
            <person name="Klenk H.-P."/>
        </authorList>
    </citation>
    <scope>NUCLEOTIDE SEQUENCE [LARGE SCALE GENOMIC DNA]</scope>
    <source>
        <strain evidence="3 4">DSM 46713</strain>
    </source>
</reference>
<comment type="caution">
    <text evidence="3">The sequence shown here is derived from an EMBL/GenBank/DDBJ whole genome shotgun (WGS) entry which is preliminary data.</text>
</comment>
<dbReference type="EMBL" id="JAGIOP010000002">
    <property type="protein sequence ID" value="MBP2454511.1"/>
    <property type="molecule type" value="Genomic_DNA"/>
</dbReference>
<sequence length="178" mass="19515">MFLFAAMAAAAYGYTPYIKIRGKIYALNAVDSQPDPEDKPTETALDTNDHGGTDPTPDSYSGLLTARKMWWALTALMLIAAINVRIFIESGGKDWAASAAVVVLMIFFAVVLGLGDASWGYGIARGQKIQFAIVTIITAGTFAIIYLAAYWIGKRKPVRRKQSMEYRAHPRHQRGPAD</sequence>
<evidence type="ECO:0000313" key="4">
    <source>
        <dbReference type="Proteomes" id="UP000694460"/>
    </source>
</evidence>
<gene>
    <name evidence="3" type="ORF">JOF57_004424</name>
</gene>
<dbReference type="RefSeq" id="WP_234938210.1">
    <property type="nucleotide sequence ID" value="NZ_JAGIOP010000002.1"/>
</dbReference>
<keyword evidence="2" id="KW-0812">Transmembrane</keyword>
<name>A0ABS4ZZB4_9MYCO</name>
<evidence type="ECO:0000313" key="3">
    <source>
        <dbReference type="EMBL" id="MBP2454511.1"/>
    </source>
</evidence>
<proteinExistence type="predicted"/>
<feature type="transmembrane region" description="Helical" evidence="2">
    <location>
        <begin position="95"/>
        <end position="114"/>
    </location>
</feature>
<feature type="compositionally biased region" description="Basic and acidic residues" evidence="1">
    <location>
        <begin position="36"/>
        <end position="52"/>
    </location>
</feature>
<feature type="transmembrane region" description="Helical" evidence="2">
    <location>
        <begin position="129"/>
        <end position="152"/>
    </location>
</feature>
<organism evidence="3 4">
    <name type="scientific">Mycolicibacterium lutetiense</name>
    <dbReference type="NCBI Taxonomy" id="1641992"/>
    <lineage>
        <taxon>Bacteria</taxon>
        <taxon>Bacillati</taxon>
        <taxon>Actinomycetota</taxon>
        <taxon>Actinomycetes</taxon>
        <taxon>Mycobacteriales</taxon>
        <taxon>Mycobacteriaceae</taxon>
        <taxon>Mycolicibacterium</taxon>
    </lineage>
</organism>
<feature type="transmembrane region" description="Helical" evidence="2">
    <location>
        <begin position="69"/>
        <end position="88"/>
    </location>
</feature>
<keyword evidence="2" id="KW-1133">Transmembrane helix</keyword>
<evidence type="ECO:0000256" key="2">
    <source>
        <dbReference type="SAM" id="Phobius"/>
    </source>
</evidence>
<accession>A0ABS4ZZB4</accession>
<keyword evidence="4" id="KW-1185">Reference proteome</keyword>
<protein>
    <submittedName>
        <fullName evidence="3">Uncharacterized protein</fullName>
    </submittedName>
</protein>
<dbReference type="Proteomes" id="UP000694460">
    <property type="component" value="Unassembled WGS sequence"/>
</dbReference>
<keyword evidence="2" id="KW-0472">Membrane</keyword>